<reference evidence="1" key="1">
    <citation type="submission" date="2021-01" db="EMBL/GenBank/DDBJ databases">
        <authorList>
            <consortium name="Genoscope - CEA"/>
            <person name="William W."/>
        </authorList>
    </citation>
    <scope>NUCLEOTIDE SEQUENCE</scope>
</reference>
<accession>A0A8S1KJR7</accession>
<dbReference type="EMBL" id="CAJJDN010000008">
    <property type="protein sequence ID" value="CAD8054245.1"/>
    <property type="molecule type" value="Genomic_DNA"/>
</dbReference>
<dbReference type="Proteomes" id="UP000692954">
    <property type="component" value="Unassembled WGS sequence"/>
</dbReference>
<organism evidence="1 2">
    <name type="scientific">Paramecium sonneborni</name>
    <dbReference type="NCBI Taxonomy" id="65129"/>
    <lineage>
        <taxon>Eukaryota</taxon>
        <taxon>Sar</taxon>
        <taxon>Alveolata</taxon>
        <taxon>Ciliophora</taxon>
        <taxon>Intramacronucleata</taxon>
        <taxon>Oligohymenophorea</taxon>
        <taxon>Peniculida</taxon>
        <taxon>Parameciidae</taxon>
        <taxon>Paramecium</taxon>
    </lineage>
</organism>
<proteinExistence type="predicted"/>
<comment type="caution">
    <text evidence="1">The sequence shown here is derived from an EMBL/GenBank/DDBJ whole genome shotgun (WGS) entry which is preliminary data.</text>
</comment>
<gene>
    <name evidence="1" type="ORF">PSON_ATCC_30995.1.T0080162</name>
</gene>
<evidence type="ECO:0000313" key="1">
    <source>
        <dbReference type="EMBL" id="CAD8054245.1"/>
    </source>
</evidence>
<evidence type="ECO:0000313" key="2">
    <source>
        <dbReference type="Proteomes" id="UP000692954"/>
    </source>
</evidence>
<dbReference type="OrthoDB" id="308664at2759"/>
<keyword evidence="2" id="KW-1185">Reference proteome</keyword>
<name>A0A8S1KJR7_9CILI</name>
<sequence>MYQEEGQKNIIQQEQIYILKFQNSNNTEEEIIINERIMKQLEPVKNAVQNQGIDEKIFYFHPNQQFNPDIYKILQEYIDIHKNDEIIQNQQQQEQVFCFSKKLENIISERDYTLMHTLKRQQLQDLACLAEYLMYNALVDLIMKIILFYLAGKNQEQITRWLQSD</sequence>
<protein>
    <submittedName>
        <fullName evidence="1">Uncharacterized protein</fullName>
    </submittedName>
</protein>
<dbReference type="AlphaFoldDB" id="A0A8S1KJR7"/>